<dbReference type="InterPro" id="IPR011705">
    <property type="entry name" value="BACK"/>
</dbReference>
<dbReference type="Proteomes" id="UP000762676">
    <property type="component" value="Unassembled WGS sequence"/>
</dbReference>
<evidence type="ECO:0000256" key="2">
    <source>
        <dbReference type="ARBA" id="ARBA00022737"/>
    </source>
</evidence>
<dbReference type="PANTHER" id="PTHR24412:SF35">
    <property type="entry name" value="ACTIN-BINDING PROTEIN IPP"/>
    <property type="match status" value="1"/>
</dbReference>
<dbReference type="SMART" id="SM00875">
    <property type="entry name" value="BACK"/>
    <property type="match status" value="1"/>
</dbReference>
<dbReference type="AlphaFoldDB" id="A0AAV4H5Q7"/>
<name>A0AAV4H5Q7_9GAST</name>
<dbReference type="SUPFAM" id="SSF54695">
    <property type="entry name" value="POZ domain"/>
    <property type="match status" value="1"/>
</dbReference>
<dbReference type="InterPro" id="IPR015915">
    <property type="entry name" value="Kelch-typ_b-propeller"/>
</dbReference>
<evidence type="ECO:0000256" key="1">
    <source>
        <dbReference type="ARBA" id="ARBA00022441"/>
    </source>
</evidence>
<comment type="caution">
    <text evidence="4">The sequence shown here is derived from an EMBL/GenBank/DDBJ whole genome shotgun (WGS) entry which is preliminary data.</text>
</comment>
<dbReference type="SUPFAM" id="SSF117281">
    <property type="entry name" value="Kelch motif"/>
    <property type="match status" value="1"/>
</dbReference>
<dbReference type="EMBL" id="BMAT01005366">
    <property type="protein sequence ID" value="GFR91955.1"/>
    <property type="molecule type" value="Genomic_DNA"/>
</dbReference>
<dbReference type="Gene3D" id="3.30.710.10">
    <property type="entry name" value="Potassium Channel Kv1.1, Chain A"/>
    <property type="match status" value="1"/>
</dbReference>
<keyword evidence="1" id="KW-0880">Kelch repeat</keyword>
<sequence>MDTGLCSGDGVVSVNSDTCQDLLSAADMLGIDDVVDICSQFLIESLLPCNCVGIFAFADSHNLVHLRHQARLYLEKNFVAAVEEDEFVYLEPKSLLSILGSEKLHIENESQVLGAAMKWLLADLPKRRKHLLQVLNEIRFNLVSQRQLHSIISTCGDQGVQGLLTKLSQHSHYVMSFSPLSIYLPVEKLNMLTSPRENAKRYIYLLGGFARKKLCYSTDISTMDSVERFDVYSKTWQAYKGMNHPRSSHGIAVLNQRVVVAGGEDAFLITASVESFDPDENIWTPLPSMNFPRYGLGLVSLDGLLYAIGGYVGSEIGATVEKYDPSCGSWVNIDQMPNPRFSMAVVEYEGNSLNPYE</sequence>
<feature type="domain" description="BACK" evidence="3">
    <location>
        <begin position="51"/>
        <end position="153"/>
    </location>
</feature>
<organism evidence="4 5">
    <name type="scientific">Elysia marginata</name>
    <dbReference type="NCBI Taxonomy" id="1093978"/>
    <lineage>
        <taxon>Eukaryota</taxon>
        <taxon>Metazoa</taxon>
        <taxon>Spiralia</taxon>
        <taxon>Lophotrochozoa</taxon>
        <taxon>Mollusca</taxon>
        <taxon>Gastropoda</taxon>
        <taxon>Heterobranchia</taxon>
        <taxon>Euthyneura</taxon>
        <taxon>Panpulmonata</taxon>
        <taxon>Sacoglossa</taxon>
        <taxon>Placobranchoidea</taxon>
        <taxon>Plakobranchidae</taxon>
        <taxon>Elysia</taxon>
    </lineage>
</organism>
<dbReference type="PANTHER" id="PTHR24412">
    <property type="entry name" value="KELCH PROTEIN"/>
    <property type="match status" value="1"/>
</dbReference>
<evidence type="ECO:0000313" key="5">
    <source>
        <dbReference type="Proteomes" id="UP000762676"/>
    </source>
</evidence>
<reference evidence="4 5" key="1">
    <citation type="journal article" date="2021" name="Elife">
        <title>Chloroplast acquisition without the gene transfer in kleptoplastic sea slugs, Plakobranchus ocellatus.</title>
        <authorList>
            <person name="Maeda T."/>
            <person name="Takahashi S."/>
            <person name="Yoshida T."/>
            <person name="Shimamura S."/>
            <person name="Takaki Y."/>
            <person name="Nagai Y."/>
            <person name="Toyoda A."/>
            <person name="Suzuki Y."/>
            <person name="Arimoto A."/>
            <person name="Ishii H."/>
            <person name="Satoh N."/>
            <person name="Nishiyama T."/>
            <person name="Hasebe M."/>
            <person name="Maruyama T."/>
            <person name="Minagawa J."/>
            <person name="Obokata J."/>
            <person name="Shigenobu S."/>
        </authorList>
    </citation>
    <scope>NUCLEOTIDE SEQUENCE [LARGE SCALE GENOMIC DNA]</scope>
</reference>
<accession>A0AAV4H5Q7</accession>
<evidence type="ECO:0000313" key="4">
    <source>
        <dbReference type="EMBL" id="GFR91955.1"/>
    </source>
</evidence>
<dbReference type="Gene3D" id="2.120.10.80">
    <property type="entry name" value="Kelch-type beta propeller"/>
    <property type="match status" value="1"/>
</dbReference>
<dbReference type="InterPro" id="IPR011333">
    <property type="entry name" value="SKP1/BTB/POZ_sf"/>
</dbReference>
<gene>
    <name evidence="4" type="ORF">ElyMa_002605800</name>
</gene>
<dbReference type="InterPro" id="IPR006652">
    <property type="entry name" value="Kelch_1"/>
</dbReference>
<keyword evidence="2" id="KW-0677">Repeat</keyword>
<keyword evidence="5" id="KW-1185">Reference proteome</keyword>
<protein>
    <submittedName>
        <fullName evidence="4">Kelch-like protein diablo</fullName>
    </submittedName>
</protein>
<dbReference type="FunFam" id="1.25.40.420:FF:000001">
    <property type="entry name" value="Kelch-like family member 12"/>
    <property type="match status" value="1"/>
</dbReference>
<dbReference type="Gene3D" id="1.25.40.420">
    <property type="match status" value="1"/>
</dbReference>
<dbReference type="Pfam" id="PF01344">
    <property type="entry name" value="Kelch_1"/>
    <property type="match status" value="2"/>
</dbReference>
<dbReference type="SMART" id="SM00612">
    <property type="entry name" value="Kelch"/>
    <property type="match status" value="3"/>
</dbReference>
<proteinExistence type="predicted"/>
<evidence type="ECO:0000259" key="3">
    <source>
        <dbReference type="SMART" id="SM00875"/>
    </source>
</evidence>
<dbReference type="Pfam" id="PF07707">
    <property type="entry name" value="BACK"/>
    <property type="match status" value="1"/>
</dbReference>